<feature type="domain" description="GH64" evidence="2">
    <location>
        <begin position="42"/>
        <end position="391"/>
    </location>
</feature>
<evidence type="ECO:0000313" key="4">
    <source>
        <dbReference type="Proteomes" id="UP000199301"/>
    </source>
</evidence>
<name>A0A1H0ZAR0_9ACTN</name>
<evidence type="ECO:0000256" key="1">
    <source>
        <dbReference type="SAM" id="SignalP"/>
    </source>
</evidence>
<dbReference type="STRING" id="995062.SAMN04489718_0937"/>
<keyword evidence="1" id="KW-0732">Signal</keyword>
<organism evidence="3 4">
    <name type="scientific">Actinopolyspora saharensis</name>
    <dbReference type="NCBI Taxonomy" id="995062"/>
    <lineage>
        <taxon>Bacteria</taxon>
        <taxon>Bacillati</taxon>
        <taxon>Actinomycetota</taxon>
        <taxon>Actinomycetes</taxon>
        <taxon>Actinopolysporales</taxon>
        <taxon>Actinopolysporaceae</taxon>
        <taxon>Actinopolyspora</taxon>
    </lineage>
</organism>
<evidence type="ECO:0000259" key="2">
    <source>
        <dbReference type="PROSITE" id="PS52006"/>
    </source>
</evidence>
<dbReference type="EMBL" id="FNKO01000001">
    <property type="protein sequence ID" value="SDQ24469.1"/>
    <property type="molecule type" value="Genomic_DNA"/>
</dbReference>
<evidence type="ECO:0000313" key="3">
    <source>
        <dbReference type="EMBL" id="SDQ24469.1"/>
    </source>
</evidence>
<dbReference type="RefSeq" id="WP_175454991.1">
    <property type="nucleotide sequence ID" value="NZ_FNKO01000001.1"/>
</dbReference>
<gene>
    <name evidence="3" type="ORF">SAMN04489718_0937</name>
</gene>
<dbReference type="PROSITE" id="PS52006">
    <property type="entry name" value="GH64"/>
    <property type="match status" value="1"/>
</dbReference>
<feature type="chain" id="PRO_5038813814" evidence="1">
    <location>
        <begin position="18"/>
        <end position="392"/>
    </location>
</feature>
<accession>A0A1H0ZAR0</accession>
<dbReference type="InterPro" id="IPR037398">
    <property type="entry name" value="Glyco_hydro_64_fam"/>
</dbReference>
<dbReference type="Pfam" id="PF16483">
    <property type="entry name" value="Glyco_hydro_64"/>
    <property type="match status" value="1"/>
</dbReference>
<dbReference type="Gene3D" id="3.30.920.50">
    <property type="entry name" value="Beta-1,3-glucanase, C-terminal domain"/>
    <property type="match status" value="1"/>
</dbReference>
<dbReference type="InterPro" id="IPR032477">
    <property type="entry name" value="Glyco_hydro_64"/>
</dbReference>
<dbReference type="InterPro" id="IPR037176">
    <property type="entry name" value="Osmotin/thaumatin-like_sf"/>
</dbReference>
<proteinExistence type="predicted"/>
<dbReference type="PANTHER" id="PTHR38165">
    <property type="match status" value="1"/>
</dbReference>
<reference evidence="4" key="1">
    <citation type="submission" date="2016-10" db="EMBL/GenBank/DDBJ databases">
        <authorList>
            <person name="Varghese N."/>
            <person name="Submissions S."/>
        </authorList>
    </citation>
    <scope>NUCLEOTIDE SEQUENCE [LARGE SCALE GENOMIC DNA]</scope>
    <source>
        <strain evidence="4">DSM 45459</strain>
    </source>
</reference>
<keyword evidence="4" id="KW-1185">Reference proteome</keyword>
<dbReference type="PROSITE" id="PS51318">
    <property type="entry name" value="TAT"/>
    <property type="match status" value="1"/>
</dbReference>
<dbReference type="AlphaFoldDB" id="A0A1H0ZAR0"/>
<protein>
    <submittedName>
        <fullName evidence="3">Beta-1,3-glucanase</fullName>
    </submittedName>
</protein>
<sequence length="392" mass="41192">MFNRRAFLGGMSTAALAVPALGAAASASPRSGAPLGSQNSAAASLPLTVVNNTGEFANTSITLYIVGVNSANQHCHVTADGRLVPVAMSDNGSDGYAHYGIPLNGSGETTLSIPPMSGRIYFALDGELKFKVVESGTGEPALQYPAGWVPSDASNAVLHDTFEFTLNDRGMHCNTTMVDMFSVPSAIHLVGARDQTTGTIPAGGRQRIFSEISSIPGFENLRQGDRRVVAPGHALDLGNFSETYFDSYIDRVWEKYRSTSMSVDIGTGVYTGSVSGDKFVFDGDVGEFARPSTRDVLFCDGELAAGAAPRGPVAAILGAGFNRSALHNVTDQPASSAGDFYGTDITNHYAKVMHANTVDGKAYGFAFDDVAGFAPYVEDTAPTSVTLTLTPW</sequence>
<dbReference type="PANTHER" id="PTHR38165:SF1">
    <property type="entry name" value="GLUCANASE B"/>
    <property type="match status" value="1"/>
</dbReference>
<dbReference type="Gene3D" id="2.60.110.10">
    <property type="entry name" value="Thaumatin"/>
    <property type="match status" value="1"/>
</dbReference>
<dbReference type="InterPro" id="IPR006311">
    <property type="entry name" value="TAT_signal"/>
</dbReference>
<feature type="signal peptide" evidence="1">
    <location>
        <begin position="1"/>
        <end position="17"/>
    </location>
</feature>
<dbReference type="InterPro" id="IPR042517">
    <property type="entry name" value="Glyco_hydro_64_N_2"/>
</dbReference>
<dbReference type="Proteomes" id="UP000199301">
    <property type="component" value="Unassembled WGS sequence"/>
</dbReference>